<proteinExistence type="predicted"/>
<feature type="compositionally biased region" description="Low complexity" evidence="1">
    <location>
        <begin position="24"/>
        <end position="39"/>
    </location>
</feature>
<evidence type="ECO:0000256" key="1">
    <source>
        <dbReference type="SAM" id="MobiDB-lite"/>
    </source>
</evidence>
<dbReference type="Proteomes" id="UP000254101">
    <property type="component" value="Unassembled WGS sequence"/>
</dbReference>
<evidence type="ECO:0000256" key="2">
    <source>
        <dbReference type="SAM" id="SignalP"/>
    </source>
</evidence>
<dbReference type="AlphaFoldDB" id="A0A395LHS3"/>
<protein>
    <recommendedName>
        <fullName evidence="5">META domain-containing protein</fullName>
    </recommendedName>
</protein>
<organism evidence="3 4">
    <name type="scientific">Alteriqipengyuania lutimaris</name>
    <dbReference type="NCBI Taxonomy" id="1538146"/>
    <lineage>
        <taxon>Bacteria</taxon>
        <taxon>Pseudomonadati</taxon>
        <taxon>Pseudomonadota</taxon>
        <taxon>Alphaproteobacteria</taxon>
        <taxon>Sphingomonadales</taxon>
        <taxon>Erythrobacteraceae</taxon>
        <taxon>Alteriqipengyuania</taxon>
    </lineage>
</organism>
<dbReference type="RefSeq" id="WP_115490719.1">
    <property type="nucleotide sequence ID" value="NZ_JACHWW010000001.1"/>
</dbReference>
<gene>
    <name evidence="3" type="ORF">DL238_01970</name>
</gene>
<feature type="chain" id="PRO_5017389261" description="META domain-containing protein" evidence="2">
    <location>
        <begin position="19"/>
        <end position="165"/>
    </location>
</feature>
<accession>A0A395LHS3</accession>
<keyword evidence="4" id="KW-1185">Reference proteome</keyword>
<sequence>MRATILIAALLAACTPQAGPSGTQAGQNDGAASDAAQASADRALAPTTLAGEWRVAGIDGEAFDESYGLALSADEEEIWWEPRCAGQSIRYRIADGRFEAVPPPPLPAPEPGAEPAPANVVCLIGLPERLPEVMTAIRAADRIERTSANGIRLSGEGHSLTLFSQ</sequence>
<reference evidence="3 4" key="1">
    <citation type="submission" date="2018-07" db="EMBL/GenBank/DDBJ databases">
        <title>Erythrobacter nanhaiensis sp. nov., a novel member of the genus Erythrobacter isolated from the South China Sea.</title>
        <authorList>
            <person name="Chen X."/>
            <person name="Liu J."/>
        </authorList>
    </citation>
    <scope>NUCLEOTIDE SEQUENCE [LARGE SCALE GENOMIC DNA]</scope>
    <source>
        <strain evidence="3 4">S-5</strain>
    </source>
</reference>
<name>A0A395LHS3_9SPHN</name>
<comment type="caution">
    <text evidence="3">The sequence shown here is derived from an EMBL/GenBank/DDBJ whole genome shotgun (WGS) entry which is preliminary data.</text>
</comment>
<feature type="region of interest" description="Disordered" evidence="1">
    <location>
        <begin position="18"/>
        <end position="39"/>
    </location>
</feature>
<evidence type="ECO:0000313" key="4">
    <source>
        <dbReference type="Proteomes" id="UP000254101"/>
    </source>
</evidence>
<dbReference type="OrthoDB" id="7432862at2"/>
<dbReference type="EMBL" id="QRBB01000001">
    <property type="protein sequence ID" value="RDS76488.1"/>
    <property type="molecule type" value="Genomic_DNA"/>
</dbReference>
<evidence type="ECO:0000313" key="3">
    <source>
        <dbReference type="EMBL" id="RDS76488.1"/>
    </source>
</evidence>
<feature type="signal peptide" evidence="2">
    <location>
        <begin position="1"/>
        <end position="18"/>
    </location>
</feature>
<keyword evidence="2" id="KW-0732">Signal</keyword>
<evidence type="ECO:0008006" key="5">
    <source>
        <dbReference type="Google" id="ProtNLM"/>
    </source>
</evidence>